<evidence type="ECO:0000313" key="9">
    <source>
        <dbReference type="EMBL" id="MBO8435778.1"/>
    </source>
</evidence>
<comment type="similarity">
    <text evidence="6">Belongs to the methyltransferase superfamily. RsmI family.</text>
</comment>
<dbReference type="Gene3D" id="3.30.950.10">
    <property type="entry name" value="Methyltransferase, Cobalt-precorrin-4 Transmethylase, Domain 2"/>
    <property type="match status" value="1"/>
</dbReference>
<evidence type="ECO:0000259" key="8">
    <source>
        <dbReference type="Pfam" id="PF00590"/>
    </source>
</evidence>
<dbReference type="SUPFAM" id="SSF53790">
    <property type="entry name" value="Tetrapyrrole methylase"/>
    <property type="match status" value="1"/>
</dbReference>
<gene>
    <name evidence="6 9" type="primary">rsmI</name>
    <name evidence="9" type="ORF">IAA97_02205</name>
</gene>
<feature type="region of interest" description="Disordered" evidence="7">
    <location>
        <begin position="220"/>
        <end position="241"/>
    </location>
</feature>
<dbReference type="InterPro" id="IPR018063">
    <property type="entry name" value="SAM_MeTrfase_RsmI_CS"/>
</dbReference>
<evidence type="ECO:0000256" key="3">
    <source>
        <dbReference type="ARBA" id="ARBA00022603"/>
    </source>
</evidence>
<evidence type="ECO:0000256" key="2">
    <source>
        <dbReference type="ARBA" id="ARBA00022552"/>
    </source>
</evidence>
<dbReference type="Proteomes" id="UP000823615">
    <property type="component" value="Unassembled WGS sequence"/>
</dbReference>
<keyword evidence="5 6" id="KW-0949">S-adenosyl-L-methionine</keyword>
<comment type="catalytic activity">
    <reaction evidence="6">
        <text>cytidine(1402) in 16S rRNA + S-adenosyl-L-methionine = 2'-O-methylcytidine(1402) in 16S rRNA + S-adenosyl-L-homocysteine + H(+)</text>
        <dbReference type="Rhea" id="RHEA:42924"/>
        <dbReference type="Rhea" id="RHEA-COMP:10285"/>
        <dbReference type="Rhea" id="RHEA-COMP:10286"/>
        <dbReference type="ChEBI" id="CHEBI:15378"/>
        <dbReference type="ChEBI" id="CHEBI:57856"/>
        <dbReference type="ChEBI" id="CHEBI:59789"/>
        <dbReference type="ChEBI" id="CHEBI:74495"/>
        <dbReference type="ChEBI" id="CHEBI:82748"/>
        <dbReference type="EC" id="2.1.1.198"/>
    </reaction>
</comment>
<dbReference type="Pfam" id="PF00590">
    <property type="entry name" value="TP_methylase"/>
    <property type="match status" value="1"/>
</dbReference>
<dbReference type="InterPro" id="IPR000878">
    <property type="entry name" value="4pyrrol_Mease"/>
</dbReference>
<evidence type="ECO:0000256" key="5">
    <source>
        <dbReference type="ARBA" id="ARBA00022691"/>
    </source>
</evidence>
<reference evidence="9" key="1">
    <citation type="submission" date="2020-10" db="EMBL/GenBank/DDBJ databases">
        <authorList>
            <person name="Gilroy R."/>
        </authorList>
    </citation>
    <scope>NUCLEOTIDE SEQUENCE</scope>
    <source>
        <strain evidence="9">7293</strain>
    </source>
</reference>
<dbReference type="PIRSF" id="PIRSF005917">
    <property type="entry name" value="MTase_YraL"/>
    <property type="match status" value="1"/>
</dbReference>
<dbReference type="GO" id="GO:0005737">
    <property type="term" value="C:cytoplasm"/>
    <property type="evidence" value="ECO:0007669"/>
    <property type="project" value="UniProtKB-SubCell"/>
</dbReference>
<dbReference type="PROSITE" id="PS01296">
    <property type="entry name" value="RSMI"/>
    <property type="match status" value="1"/>
</dbReference>
<dbReference type="InterPro" id="IPR035996">
    <property type="entry name" value="4pyrrol_Methylase_sf"/>
</dbReference>
<dbReference type="InterPro" id="IPR014776">
    <property type="entry name" value="4pyrrole_Mease_sub2"/>
</dbReference>
<comment type="caution">
    <text evidence="9">The sequence shown here is derived from an EMBL/GenBank/DDBJ whole genome shotgun (WGS) entry which is preliminary data.</text>
</comment>
<keyword evidence="1 6" id="KW-0963">Cytoplasm</keyword>
<evidence type="ECO:0000256" key="7">
    <source>
        <dbReference type="SAM" id="MobiDB-lite"/>
    </source>
</evidence>
<comment type="function">
    <text evidence="6">Catalyzes the 2'-O-methylation of the ribose of cytidine 1402 (C1402) in 16S rRNA.</text>
</comment>
<dbReference type="AlphaFoldDB" id="A0A9D9DZN3"/>
<keyword evidence="3 6" id="KW-0489">Methyltransferase</keyword>
<comment type="subcellular location">
    <subcellularLocation>
        <location evidence="6">Cytoplasm</location>
    </subcellularLocation>
</comment>
<reference evidence="9" key="2">
    <citation type="journal article" date="2021" name="PeerJ">
        <title>Extensive microbial diversity within the chicken gut microbiome revealed by metagenomics and culture.</title>
        <authorList>
            <person name="Gilroy R."/>
            <person name="Ravi A."/>
            <person name="Getino M."/>
            <person name="Pursley I."/>
            <person name="Horton D.L."/>
            <person name="Alikhan N.F."/>
            <person name="Baker D."/>
            <person name="Gharbi K."/>
            <person name="Hall N."/>
            <person name="Watson M."/>
            <person name="Adriaenssens E.M."/>
            <person name="Foster-Nyarko E."/>
            <person name="Jarju S."/>
            <person name="Secka A."/>
            <person name="Antonio M."/>
            <person name="Oren A."/>
            <person name="Chaudhuri R.R."/>
            <person name="La Ragione R."/>
            <person name="Hildebrand F."/>
            <person name="Pallen M.J."/>
        </authorList>
    </citation>
    <scope>NUCLEOTIDE SEQUENCE</scope>
    <source>
        <strain evidence="9">7293</strain>
    </source>
</reference>
<sequence>MVATPIGNLEDMTYRAVRVLSEVDVIACEDTRHTAQLLSHYGIHKKLIACHAHNEVESSQGILALLDEGKNVAYCSDAGTPGVSDPGARLVEAVRSSERHSIIPLPGASAVVTLVSVAGNIGKSFTFEGFLSPKKGRRTKRLEKLFSDGNAFVIYESPFRILKTLEDIKGVSPDCRIVAGRELTKTFEEIITGSIASVIDKLKAKDRIKGEFALIVIPETDDDNSEEVPDSQTESTAEKGC</sequence>
<proteinExistence type="inferred from homology"/>
<dbReference type="PANTHER" id="PTHR46111">
    <property type="entry name" value="RIBOSOMAL RNA SMALL SUBUNIT METHYLTRANSFERASE I"/>
    <property type="match status" value="1"/>
</dbReference>
<dbReference type="EMBL" id="JADIMT010000033">
    <property type="protein sequence ID" value="MBO8435778.1"/>
    <property type="molecule type" value="Genomic_DNA"/>
</dbReference>
<organism evidence="9 10">
    <name type="scientific">Candidatus Ornithospirochaeta stercoripullorum</name>
    <dbReference type="NCBI Taxonomy" id="2840899"/>
    <lineage>
        <taxon>Bacteria</taxon>
        <taxon>Pseudomonadati</taxon>
        <taxon>Spirochaetota</taxon>
        <taxon>Spirochaetia</taxon>
        <taxon>Spirochaetales</taxon>
        <taxon>Spirochaetaceae</taxon>
        <taxon>Spirochaetaceae incertae sedis</taxon>
        <taxon>Candidatus Ornithospirochaeta</taxon>
    </lineage>
</organism>
<keyword evidence="2 6" id="KW-0698">rRNA processing</keyword>
<keyword evidence="4 6" id="KW-0808">Transferase</keyword>
<feature type="compositionally biased region" description="Acidic residues" evidence="7">
    <location>
        <begin position="220"/>
        <end position="229"/>
    </location>
</feature>
<evidence type="ECO:0000256" key="1">
    <source>
        <dbReference type="ARBA" id="ARBA00022490"/>
    </source>
</evidence>
<dbReference type="HAMAP" id="MF_01877">
    <property type="entry name" value="16SrRNA_methyltr_I"/>
    <property type="match status" value="1"/>
</dbReference>
<dbReference type="PANTHER" id="PTHR46111:SF1">
    <property type="entry name" value="RIBOSOMAL RNA SMALL SUBUNIT METHYLTRANSFERASE I"/>
    <property type="match status" value="1"/>
</dbReference>
<dbReference type="InterPro" id="IPR014777">
    <property type="entry name" value="4pyrrole_Mease_sub1"/>
</dbReference>
<accession>A0A9D9DZN3</accession>
<evidence type="ECO:0000256" key="6">
    <source>
        <dbReference type="HAMAP-Rule" id="MF_01877"/>
    </source>
</evidence>
<dbReference type="Gene3D" id="3.40.1010.10">
    <property type="entry name" value="Cobalt-precorrin-4 Transmethylase, Domain 1"/>
    <property type="match status" value="1"/>
</dbReference>
<dbReference type="CDD" id="cd11648">
    <property type="entry name" value="RsmI"/>
    <property type="match status" value="1"/>
</dbReference>
<dbReference type="GO" id="GO:0070677">
    <property type="term" value="F:rRNA (cytosine-2'-O-)-methyltransferase activity"/>
    <property type="evidence" value="ECO:0007669"/>
    <property type="project" value="UniProtKB-UniRule"/>
</dbReference>
<name>A0A9D9DZN3_9SPIO</name>
<feature type="domain" description="Tetrapyrrole methylase" evidence="8">
    <location>
        <begin position="2"/>
        <end position="197"/>
    </location>
</feature>
<protein>
    <recommendedName>
        <fullName evidence="6">Ribosomal RNA small subunit methyltransferase I</fullName>
        <ecNumber evidence="6">2.1.1.198</ecNumber>
    </recommendedName>
    <alternativeName>
        <fullName evidence="6">16S rRNA 2'-O-ribose C1402 methyltransferase</fullName>
    </alternativeName>
    <alternativeName>
        <fullName evidence="6">rRNA (cytidine-2'-O-)-methyltransferase RsmI</fullName>
    </alternativeName>
</protein>
<dbReference type="InterPro" id="IPR008189">
    <property type="entry name" value="rRNA_ssu_MeTfrase_I"/>
</dbReference>
<dbReference type="EC" id="2.1.1.198" evidence="6"/>
<evidence type="ECO:0000256" key="4">
    <source>
        <dbReference type="ARBA" id="ARBA00022679"/>
    </source>
</evidence>
<evidence type="ECO:0000313" key="10">
    <source>
        <dbReference type="Proteomes" id="UP000823615"/>
    </source>
</evidence>
<dbReference type="NCBIfam" id="TIGR00096">
    <property type="entry name" value="16S rRNA (cytidine(1402)-2'-O)-methyltransferase"/>
    <property type="match status" value="1"/>
</dbReference>